<dbReference type="KEGG" id="rba:RB12266"/>
<feature type="region of interest" description="Disordered" evidence="1">
    <location>
        <begin position="46"/>
        <end position="65"/>
    </location>
</feature>
<dbReference type="EMBL" id="BX294154">
    <property type="protein sequence ID" value="CAD77484.1"/>
    <property type="molecule type" value="Genomic_DNA"/>
</dbReference>
<evidence type="ECO:0000256" key="1">
    <source>
        <dbReference type="SAM" id="MobiDB-lite"/>
    </source>
</evidence>
<dbReference type="STRING" id="243090.RB12266"/>
<dbReference type="HOGENOM" id="CLU_2846937_0_0_0"/>
<sequence length="65" mass="7525">MSFGMRLNQQPANTRTAQMAEAVLWDRRFSFGANQFAPSFSRLRVSVDDESKQRRPATDHRLSPR</sequence>
<protein>
    <submittedName>
        <fullName evidence="2">Uncharacterized protein</fullName>
    </submittedName>
</protein>
<dbReference type="InParanoid" id="Q7UIX8"/>
<dbReference type="Proteomes" id="UP000001025">
    <property type="component" value="Chromosome"/>
</dbReference>
<evidence type="ECO:0000313" key="3">
    <source>
        <dbReference type="Proteomes" id="UP000001025"/>
    </source>
</evidence>
<name>Q7UIX8_RHOBA</name>
<organism evidence="2 3">
    <name type="scientific">Rhodopirellula baltica (strain DSM 10527 / NCIMB 13988 / SH1)</name>
    <dbReference type="NCBI Taxonomy" id="243090"/>
    <lineage>
        <taxon>Bacteria</taxon>
        <taxon>Pseudomonadati</taxon>
        <taxon>Planctomycetota</taxon>
        <taxon>Planctomycetia</taxon>
        <taxon>Pirellulales</taxon>
        <taxon>Pirellulaceae</taxon>
        <taxon>Rhodopirellula</taxon>
    </lineage>
</organism>
<dbReference type="EnsemblBacteria" id="CAD77484">
    <property type="protein sequence ID" value="CAD77484"/>
    <property type="gene ID" value="RB12266"/>
</dbReference>
<proteinExistence type="predicted"/>
<keyword evidence="3" id="KW-1185">Reference proteome</keyword>
<dbReference type="AlphaFoldDB" id="Q7UIX8"/>
<gene>
    <name evidence="2" type="ordered locus">RB12266</name>
</gene>
<reference evidence="2 3" key="1">
    <citation type="journal article" date="2003" name="Proc. Natl. Acad. Sci. U.S.A.">
        <title>Complete genome sequence of the marine planctomycete Pirellula sp. strain 1.</title>
        <authorList>
            <person name="Gloeckner F.O."/>
            <person name="Kube M."/>
            <person name="Bauer M."/>
            <person name="Teeling H."/>
            <person name="Lombardot T."/>
            <person name="Ludwig W."/>
            <person name="Gade D."/>
            <person name="Beck A."/>
            <person name="Borzym K."/>
            <person name="Heitmann K."/>
            <person name="Rabus R."/>
            <person name="Schlesner H."/>
            <person name="Amann R."/>
            <person name="Reinhardt R."/>
        </authorList>
    </citation>
    <scope>NUCLEOTIDE SEQUENCE [LARGE SCALE GENOMIC DNA]</scope>
    <source>
        <strain evidence="3">DSM 10527 / NCIMB 13988 / SH1</strain>
    </source>
</reference>
<evidence type="ECO:0000313" key="2">
    <source>
        <dbReference type="EMBL" id="CAD77484.1"/>
    </source>
</evidence>
<accession>Q7UIX8</accession>